<keyword evidence="1 4" id="KW-0479">Metal-binding</keyword>
<dbReference type="STRING" id="45351.A7SUV2"/>
<dbReference type="Pfam" id="PF00097">
    <property type="entry name" value="zf-C3HC4"/>
    <property type="match status" value="1"/>
</dbReference>
<dbReference type="OMA" id="WQLEADH"/>
<dbReference type="PROSITE" id="PS50089">
    <property type="entry name" value="ZF_RING_2"/>
    <property type="match status" value="1"/>
</dbReference>
<feature type="zinc finger region" description="C3H1-type" evidence="4">
    <location>
        <begin position="178"/>
        <end position="206"/>
    </location>
</feature>
<proteinExistence type="predicted"/>
<keyword evidence="3 4" id="KW-0862">Zinc</keyword>
<keyword evidence="2 4" id="KW-0863">Zinc-finger</keyword>
<feature type="compositionally biased region" description="Basic residues" evidence="5">
    <location>
        <begin position="21"/>
        <end position="32"/>
    </location>
</feature>
<dbReference type="HOGENOM" id="CLU_050460_1_0_1"/>
<dbReference type="InterPro" id="IPR000571">
    <property type="entry name" value="Znf_CCCH"/>
</dbReference>
<evidence type="ECO:0000313" key="9">
    <source>
        <dbReference type="Proteomes" id="UP000001593"/>
    </source>
</evidence>
<sequence>MADDAAETANAEKPTCTFFKKSNRSKNVRKRKAESSGSEDEGQTVVIRKEKKTGFNPMIQKTEGFAKEKGQDEEEKIHVDFKSTRSAMSAGPTDAGATATYELDTDFDRDAQALYEKKLQVNKELMEKEVDEKVYKGLNNYMQFYEKRDTAQGNAASGMVRQGPIRAPKNLRATIRWDYQPDICKDYKETGFCGFGDSCKFLHDRSDYKHGWQLEREWEHGKPDSADPHQYEIDSDNEDNLPFACIMCRKTFKNPVVTKCLHYFCEACALQHYKKNSKCFVCGVQTYGVFNPAKDIIKKMKENNVEEGVETSHAESGEDNE</sequence>
<dbReference type="FunFam" id="3.30.40.10:FF:000045">
    <property type="entry name" value="RING finger protein 113A"/>
    <property type="match status" value="1"/>
</dbReference>
<dbReference type="InterPro" id="IPR018957">
    <property type="entry name" value="Znf_C3HC4_RING-type"/>
</dbReference>
<dbReference type="GO" id="GO:0008270">
    <property type="term" value="F:zinc ion binding"/>
    <property type="evidence" value="ECO:0007669"/>
    <property type="project" value="UniProtKB-KW"/>
</dbReference>
<organism evidence="8 9">
    <name type="scientific">Nematostella vectensis</name>
    <name type="common">Starlet sea anemone</name>
    <dbReference type="NCBI Taxonomy" id="45351"/>
    <lineage>
        <taxon>Eukaryota</taxon>
        <taxon>Metazoa</taxon>
        <taxon>Cnidaria</taxon>
        <taxon>Anthozoa</taxon>
        <taxon>Hexacorallia</taxon>
        <taxon>Actiniaria</taxon>
        <taxon>Edwardsiidae</taxon>
        <taxon>Nematostella</taxon>
    </lineage>
</organism>
<dbReference type="InterPro" id="IPR036855">
    <property type="entry name" value="Znf_CCCH_sf"/>
</dbReference>
<dbReference type="OrthoDB" id="25761at2759"/>
<protein>
    <recommendedName>
        <fullName evidence="10">RING finger protein 113A</fullName>
    </recommendedName>
</protein>
<dbReference type="SMART" id="SM00356">
    <property type="entry name" value="ZnF_C3H1"/>
    <property type="match status" value="1"/>
</dbReference>
<evidence type="ECO:0000256" key="3">
    <source>
        <dbReference type="ARBA" id="ARBA00022833"/>
    </source>
</evidence>
<dbReference type="PROSITE" id="PS00518">
    <property type="entry name" value="ZF_RING_1"/>
    <property type="match status" value="1"/>
</dbReference>
<name>A7SUV2_NEMVE</name>
<evidence type="ECO:0000256" key="2">
    <source>
        <dbReference type="ARBA" id="ARBA00022771"/>
    </source>
</evidence>
<dbReference type="Gene3D" id="4.10.1000.10">
    <property type="entry name" value="Zinc finger, CCCH-type"/>
    <property type="match status" value="1"/>
</dbReference>
<dbReference type="GO" id="GO:0034247">
    <property type="term" value="P:snoRNA splicing"/>
    <property type="evidence" value="ECO:0000318"/>
    <property type="project" value="GO_Central"/>
</dbReference>
<evidence type="ECO:0008006" key="10">
    <source>
        <dbReference type="Google" id="ProtNLM"/>
    </source>
</evidence>
<evidence type="ECO:0000313" key="8">
    <source>
        <dbReference type="EMBL" id="EDO32505.1"/>
    </source>
</evidence>
<dbReference type="InterPro" id="IPR013083">
    <property type="entry name" value="Znf_RING/FYVE/PHD"/>
</dbReference>
<dbReference type="GO" id="GO:0005684">
    <property type="term" value="C:U2-type spliceosomal complex"/>
    <property type="evidence" value="ECO:0000318"/>
    <property type="project" value="GO_Central"/>
</dbReference>
<evidence type="ECO:0000256" key="1">
    <source>
        <dbReference type="ARBA" id="ARBA00022723"/>
    </source>
</evidence>
<dbReference type="EMBL" id="DS469820">
    <property type="protein sequence ID" value="EDO32505.1"/>
    <property type="molecule type" value="Genomic_DNA"/>
</dbReference>
<dbReference type="AlphaFoldDB" id="A7SUV2"/>
<dbReference type="SUPFAM" id="SSF90229">
    <property type="entry name" value="CCCH zinc finger"/>
    <property type="match status" value="1"/>
</dbReference>
<feature type="domain" description="RING-type" evidence="6">
    <location>
        <begin position="245"/>
        <end position="282"/>
    </location>
</feature>
<feature type="region of interest" description="Disordered" evidence="5">
    <location>
        <begin position="1"/>
        <end position="44"/>
    </location>
</feature>
<dbReference type="PANTHER" id="PTHR12930">
    <property type="entry name" value="ZINC FINGER PROTEIN 183"/>
    <property type="match status" value="1"/>
</dbReference>
<dbReference type="PROSITE" id="PS50103">
    <property type="entry name" value="ZF_C3H1"/>
    <property type="match status" value="1"/>
</dbReference>
<dbReference type="InterPro" id="IPR001841">
    <property type="entry name" value="Znf_RING"/>
</dbReference>
<dbReference type="Gene3D" id="3.30.40.10">
    <property type="entry name" value="Zinc/RING finger domain, C3HC4 (zinc finger)"/>
    <property type="match status" value="1"/>
</dbReference>
<evidence type="ECO:0000259" key="7">
    <source>
        <dbReference type="PROSITE" id="PS50103"/>
    </source>
</evidence>
<dbReference type="InterPro" id="IPR017907">
    <property type="entry name" value="Znf_RING_CS"/>
</dbReference>
<dbReference type="KEGG" id="nve:5503595"/>
<dbReference type="Pfam" id="PF00642">
    <property type="entry name" value="zf-CCCH"/>
    <property type="match status" value="1"/>
</dbReference>
<evidence type="ECO:0000256" key="5">
    <source>
        <dbReference type="SAM" id="MobiDB-lite"/>
    </source>
</evidence>
<dbReference type="eggNOG" id="KOG1813">
    <property type="taxonomic scope" value="Eukaryota"/>
</dbReference>
<reference evidence="8 9" key="1">
    <citation type="journal article" date="2007" name="Science">
        <title>Sea anemone genome reveals ancestral eumetazoan gene repertoire and genomic organization.</title>
        <authorList>
            <person name="Putnam N.H."/>
            <person name="Srivastava M."/>
            <person name="Hellsten U."/>
            <person name="Dirks B."/>
            <person name="Chapman J."/>
            <person name="Salamov A."/>
            <person name="Terry A."/>
            <person name="Shapiro H."/>
            <person name="Lindquist E."/>
            <person name="Kapitonov V.V."/>
            <person name="Jurka J."/>
            <person name="Genikhovich G."/>
            <person name="Grigoriev I.V."/>
            <person name="Lucas S.M."/>
            <person name="Steele R.E."/>
            <person name="Finnerty J.R."/>
            <person name="Technau U."/>
            <person name="Martindale M.Q."/>
            <person name="Rokhsar D.S."/>
        </authorList>
    </citation>
    <scope>NUCLEOTIDE SEQUENCE [LARGE SCALE GENOMIC DNA]</scope>
    <source>
        <strain evidence="9">CH2 X CH6</strain>
    </source>
</reference>
<dbReference type="CDD" id="cd16539">
    <property type="entry name" value="RING-HC_RNF113A_B"/>
    <property type="match status" value="1"/>
</dbReference>
<dbReference type="SUPFAM" id="SSF57850">
    <property type="entry name" value="RING/U-box"/>
    <property type="match status" value="1"/>
</dbReference>
<dbReference type="PhylomeDB" id="A7SUV2"/>
<feature type="domain" description="C3H1-type" evidence="7">
    <location>
        <begin position="178"/>
        <end position="206"/>
    </location>
</feature>
<dbReference type="Proteomes" id="UP000001593">
    <property type="component" value="Unassembled WGS sequence"/>
</dbReference>
<dbReference type="InParanoid" id="A7SUV2"/>
<accession>A7SUV2</accession>
<evidence type="ECO:0000256" key="4">
    <source>
        <dbReference type="PROSITE-ProRule" id="PRU00723"/>
    </source>
</evidence>
<keyword evidence="9" id="KW-1185">Reference proteome</keyword>
<evidence type="ECO:0000259" key="6">
    <source>
        <dbReference type="PROSITE" id="PS50089"/>
    </source>
</evidence>
<dbReference type="InterPro" id="IPR039971">
    <property type="entry name" value="CWC24-like"/>
</dbReference>
<dbReference type="SMART" id="SM00184">
    <property type="entry name" value="RING"/>
    <property type="match status" value="1"/>
</dbReference>
<gene>
    <name evidence="8" type="ORF">NEMVEDRAFT_v1g193827</name>
</gene>
<dbReference type="PANTHER" id="PTHR12930:SF0">
    <property type="entry name" value="RING FINGER PROTEIN 113B"/>
    <property type="match status" value="1"/>
</dbReference>